<dbReference type="FunFam" id="1.10.8.10:FF:000001">
    <property type="entry name" value="Elongation factor Ts"/>
    <property type="match status" value="1"/>
</dbReference>
<dbReference type="PROSITE" id="PS01127">
    <property type="entry name" value="EF_TS_2"/>
    <property type="match status" value="1"/>
</dbReference>
<evidence type="ECO:0000259" key="9">
    <source>
        <dbReference type="Pfam" id="PF00889"/>
    </source>
</evidence>
<dbReference type="InterPro" id="IPR009060">
    <property type="entry name" value="UBA-like_sf"/>
</dbReference>
<reference evidence="10" key="1">
    <citation type="submission" date="2017-05" db="EMBL/GenBank/DDBJ databases">
        <authorList>
            <person name="Imhoff J.F."/>
            <person name="Rahn T."/>
            <person name="Kuenzel S."/>
            <person name="Neulinger S.C."/>
        </authorList>
    </citation>
    <scope>NUCLEOTIDE SEQUENCE</scope>
    <source>
        <strain evidence="10">DSM 4395</strain>
    </source>
</reference>
<dbReference type="Gene3D" id="3.30.479.20">
    <property type="entry name" value="Elongation factor Ts, dimerisation domain"/>
    <property type="match status" value="2"/>
</dbReference>
<comment type="function">
    <text evidence="6 7">Associates with the EF-Tu.GDP complex and induces the exchange of GDP to GTP. It remains bound to the aminoacyl-tRNA.EF-Tu.GTP complex up to the GTP hydrolysis stage on the ribosome.</text>
</comment>
<dbReference type="InterPro" id="IPR014039">
    <property type="entry name" value="Transl_elong_EFTs/EF1B_dimer"/>
</dbReference>
<sequence length="297" mass="31605">MAISAALVKELRERTGAGMMECKKALVETDGNIDAAIEAMRKSGQAKAAKKAGRVAAEGVVELRIADDHHAAVMVEVNSETDFVAKDAHFAGFAAAVAETALVSTVADEGALAAQPLAGGDGESVEEARQALIAKIGENVAVRRMHRFDAPVGSFYSYRHGVRIAVLVELVGGDEELGRDIAMHIAASSPLCVSAEDVPAEALEKEREIFKAQALESGKPANIVDKITDGRMRKYLEEVTLLGHAFVKDPDTQVGDLLKARGAEVKRFLRMEVGEGVEKKVENFADEVKAQAGQVDA</sequence>
<dbReference type="AlphaFoldDB" id="A0AAJ0UHX9"/>
<dbReference type="Gene3D" id="1.10.286.20">
    <property type="match status" value="1"/>
</dbReference>
<dbReference type="Pfam" id="PF00889">
    <property type="entry name" value="EF_TS"/>
    <property type="match status" value="1"/>
</dbReference>
<reference evidence="10" key="2">
    <citation type="journal article" date="2020" name="Microorganisms">
        <title>Osmotic Adaptation and Compatible Solute Biosynthesis of Phototrophic Bacteria as Revealed from Genome Analyses.</title>
        <authorList>
            <person name="Imhoff J.F."/>
            <person name="Rahn T."/>
            <person name="Kunzel S."/>
            <person name="Keller A."/>
            <person name="Neulinger S.C."/>
        </authorList>
    </citation>
    <scope>NUCLEOTIDE SEQUENCE</scope>
    <source>
        <strain evidence="10">DSM 4395</strain>
    </source>
</reference>
<dbReference type="Proteomes" id="UP001296967">
    <property type="component" value="Unassembled WGS sequence"/>
</dbReference>
<feature type="region of interest" description="Involved in Mg(2+) ion dislocation from EF-Tu" evidence="6">
    <location>
        <begin position="81"/>
        <end position="84"/>
    </location>
</feature>
<dbReference type="PROSITE" id="PS01126">
    <property type="entry name" value="EF_TS_1"/>
    <property type="match status" value="1"/>
</dbReference>
<feature type="domain" description="Translation elongation factor EFTs/EF1B dimerisation" evidence="9">
    <location>
        <begin position="72"/>
        <end position="275"/>
    </location>
</feature>
<dbReference type="NCBIfam" id="TIGR00116">
    <property type="entry name" value="tsf"/>
    <property type="match status" value="1"/>
</dbReference>
<organism evidence="10 11">
    <name type="scientific">Halochromatium salexigens</name>
    <name type="common">Chromatium salexigens</name>
    <dbReference type="NCBI Taxonomy" id="49447"/>
    <lineage>
        <taxon>Bacteria</taxon>
        <taxon>Pseudomonadati</taxon>
        <taxon>Pseudomonadota</taxon>
        <taxon>Gammaproteobacteria</taxon>
        <taxon>Chromatiales</taxon>
        <taxon>Chromatiaceae</taxon>
        <taxon>Halochromatium</taxon>
    </lineage>
</organism>
<gene>
    <name evidence="6" type="primary">tsf</name>
    <name evidence="10" type="ORF">CCR82_10005</name>
</gene>
<dbReference type="GO" id="GO:0003746">
    <property type="term" value="F:translation elongation factor activity"/>
    <property type="evidence" value="ECO:0007669"/>
    <property type="project" value="UniProtKB-UniRule"/>
</dbReference>
<dbReference type="InterPro" id="IPR018101">
    <property type="entry name" value="Transl_elong_Ts_CS"/>
</dbReference>
<dbReference type="Gene3D" id="1.10.8.10">
    <property type="entry name" value="DNA helicase RuvA subunit, C-terminal domain"/>
    <property type="match status" value="1"/>
</dbReference>
<dbReference type="InterPro" id="IPR036402">
    <property type="entry name" value="EF-Ts_dimer_sf"/>
</dbReference>
<dbReference type="RefSeq" id="WP_201245678.1">
    <property type="nucleotide sequence ID" value="NZ_NHSF01000059.1"/>
</dbReference>
<dbReference type="FunFam" id="1.10.286.20:FF:000001">
    <property type="entry name" value="Elongation factor Ts"/>
    <property type="match status" value="1"/>
</dbReference>
<proteinExistence type="inferred from homology"/>
<evidence type="ECO:0000313" key="11">
    <source>
        <dbReference type="Proteomes" id="UP001296967"/>
    </source>
</evidence>
<name>A0AAJ0UHX9_HALSE</name>
<evidence type="ECO:0000256" key="5">
    <source>
        <dbReference type="ARBA" id="ARBA00022917"/>
    </source>
</evidence>
<evidence type="ECO:0000313" key="10">
    <source>
        <dbReference type="EMBL" id="MBK5930847.1"/>
    </source>
</evidence>
<comment type="similarity">
    <text evidence="1 6 7">Belongs to the EF-Ts family.</text>
</comment>
<evidence type="ECO:0000256" key="4">
    <source>
        <dbReference type="ARBA" id="ARBA00022768"/>
    </source>
</evidence>
<keyword evidence="5 6" id="KW-0648">Protein biosynthesis</keyword>
<dbReference type="EMBL" id="NHSF01000059">
    <property type="protein sequence ID" value="MBK5930847.1"/>
    <property type="molecule type" value="Genomic_DNA"/>
</dbReference>
<keyword evidence="4 6" id="KW-0251">Elongation factor</keyword>
<comment type="caution">
    <text evidence="10">The sequence shown here is derived from an EMBL/GenBank/DDBJ whole genome shotgun (WGS) entry which is preliminary data.</text>
</comment>
<keyword evidence="3 6" id="KW-0963">Cytoplasm</keyword>
<accession>A0AAJ0UHX9</accession>
<dbReference type="CDD" id="cd14275">
    <property type="entry name" value="UBA_EF-Ts"/>
    <property type="match status" value="1"/>
</dbReference>
<protein>
    <recommendedName>
        <fullName evidence="2 6">Elongation factor Ts</fullName>
        <shortName evidence="6">EF-Ts</shortName>
    </recommendedName>
</protein>
<dbReference type="PANTHER" id="PTHR11741">
    <property type="entry name" value="ELONGATION FACTOR TS"/>
    <property type="match status" value="1"/>
</dbReference>
<evidence type="ECO:0000256" key="1">
    <source>
        <dbReference type="ARBA" id="ARBA00005532"/>
    </source>
</evidence>
<evidence type="ECO:0000256" key="8">
    <source>
        <dbReference type="RuleBase" id="RU000643"/>
    </source>
</evidence>
<comment type="subcellular location">
    <subcellularLocation>
        <location evidence="6 8">Cytoplasm</location>
    </subcellularLocation>
</comment>
<dbReference type="SUPFAM" id="SSF46934">
    <property type="entry name" value="UBA-like"/>
    <property type="match status" value="1"/>
</dbReference>
<dbReference type="GO" id="GO:0005737">
    <property type="term" value="C:cytoplasm"/>
    <property type="evidence" value="ECO:0007669"/>
    <property type="project" value="UniProtKB-SubCell"/>
</dbReference>
<dbReference type="SUPFAM" id="SSF54713">
    <property type="entry name" value="Elongation factor Ts (EF-Ts), dimerisation domain"/>
    <property type="match status" value="2"/>
</dbReference>
<keyword evidence="11" id="KW-1185">Reference proteome</keyword>
<dbReference type="InterPro" id="IPR001816">
    <property type="entry name" value="Transl_elong_EFTs/EF1B"/>
</dbReference>
<evidence type="ECO:0000256" key="2">
    <source>
        <dbReference type="ARBA" id="ARBA00016956"/>
    </source>
</evidence>
<dbReference type="PANTHER" id="PTHR11741:SF0">
    <property type="entry name" value="ELONGATION FACTOR TS, MITOCHONDRIAL"/>
    <property type="match status" value="1"/>
</dbReference>
<evidence type="ECO:0000256" key="3">
    <source>
        <dbReference type="ARBA" id="ARBA00022490"/>
    </source>
</evidence>
<evidence type="ECO:0000256" key="7">
    <source>
        <dbReference type="RuleBase" id="RU000642"/>
    </source>
</evidence>
<dbReference type="HAMAP" id="MF_00050">
    <property type="entry name" value="EF_Ts"/>
    <property type="match status" value="1"/>
</dbReference>
<evidence type="ECO:0000256" key="6">
    <source>
        <dbReference type="HAMAP-Rule" id="MF_00050"/>
    </source>
</evidence>